<reference evidence="2" key="1">
    <citation type="submission" date="2020-10" db="EMBL/GenBank/DDBJ databases">
        <title>Sequencing the genomes of 1000 actinobacteria strains.</title>
        <authorList>
            <person name="Klenk H.-P."/>
        </authorList>
    </citation>
    <scope>NUCLEOTIDE SEQUENCE</scope>
    <source>
        <strain evidence="2">DSM 45354</strain>
    </source>
</reference>
<organism evidence="2 3">
    <name type="scientific">Actinopolymorpha pittospori</name>
    <dbReference type="NCBI Taxonomy" id="648752"/>
    <lineage>
        <taxon>Bacteria</taxon>
        <taxon>Bacillati</taxon>
        <taxon>Actinomycetota</taxon>
        <taxon>Actinomycetes</taxon>
        <taxon>Propionibacteriales</taxon>
        <taxon>Actinopolymorphaceae</taxon>
        <taxon>Actinopolymorpha</taxon>
    </lineage>
</organism>
<sequence length="77" mass="8791">MATKITANRQSFNLRLPPELHEQLRIHSFLTGTPINETLTKVVTAWMEGEGHQEMVDASTKRTQALHRPALDKLRDL</sequence>
<accession>A0A927N6J1</accession>
<dbReference type="InterPro" id="IPR010985">
    <property type="entry name" value="Ribbon_hlx_hlx"/>
</dbReference>
<comment type="caution">
    <text evidence="2">The sequence shown here is derived from an EMBL/GenBank/DDBJ whole genome shotgun (WGS) entry which is preliminary data.</text>
</comment>
<dbReference type="Gene3D" id="1.10.1220.10">
    <property type="entry name" value="Met repressor-like"/>
    <property type="match status" value="1"/>
</dbReference>
<dbReference type="RefSeq" id="WP_192753376.1">
    <property type="nucleotide sequence ID" value="NZ_BAABJL010000284.1"/>
</dbReference>
<dbReference type="AlphaFoldDB" id="A0A927N6J1"/>
<evidence type="ECO:0000313" key="2">
    <source>
        <dbReference type="EMBL" id="MBE1609882.1"/>
    </source>
</evidence>
<keyword evidence="3" id="KW-1185">Reference proteome</keyword>
<evidence type="ECO:0000256" key="1">
    <source>
        <dbReference type="SAM" id="MobiDB-lite"/>
    </source>
</evidence>
<gene>
    <name evidence="2" type="ORF">HEB94_006730</name>
</gene>
<dbReference type="SUPFAM" id="SSF47598">
    <property type="entry name" value="Ribbon-helix-helix"/>
    <property type="match status" value="1"/>
</dbReference>
<protein>
    <recommendedName>
        <fullName evidence="4">HicB family protein</fullName>
    </recommendedName>
</protein>
<evidence type="ECO:0008006" key="4">
    <source>
        <dbReference type="Google" id="ProtNLM"/>
    </source>
</evidence>
<dbReference type="EMBL" id="JADBEM010000001">
    <property type="protein sequence ID" value="MBE1609882.1"/>
    <property type="molecule type" value="Genomic_DNA"/>
</dbReference>
<name>A0A927N6J1_9ACTN</name>
<dbReference type="Proteomes" id="UP000638648">
    <property type="component" value="Unassembled WGS sequence"/>
</dbReference>
<feature type="region of interest" description="Disordered" evidence="1">
    <location>
        <begin position="54"/>
        <end position="77"/>
    </location>
</feature>
<evidence type="ECO:0000313" key="3">
    <source>
        <dbReference type="Proteomes" id="UP000638648"/>
    </source>
</evidence>
<proteinExistence type="predicted"/>
<dbReference type="InterPro" id="IPR013321">
    <property type="entry name" value="Arc_rbn_hlx_hlx"/>
</dbReference>
<dbReference type="GO" id="GO:0006355">
    <property type="term" value="P:regulation of DNA-templated transcription"/>
    <property type="evidence" value="ECO:0007669"/>
    <property type="project" value="InterPro"/>
</dbReference>